<organism evidence="2 3">
    <name type="scientific">Marinoscillum luteum</name>
    <dbReference type="NCBI Taxonomy" id="861051"/>
    <lineage>
        <taxon>Bacteria</taxon>
        <taxon>Pseudomonadati</taxon>
        <taxon>Bacteroidota</taxon>
        <taxon>Cytophagia</taxon>
        <taxon>Cytophagales</taxon>
        <taxon>Reichenbachiellaceae</taxon>
        <taxon>Marinoscillum</taxon>
    </lineage>
</organism>
<comment type="caution">
    <text evidence="2">The sequence shown here is derived from an EMBL/GenBank/DDBJ whole genome shotgun (WGS) entry which is preliminary data.</text>
</comment>
<evidence type="ECO:0000259" key="1">
    <source>
        <dbReference type="Pfam" id="PF12680"/>
    </source>
</evidence>
<dbReference type="EMBL" id="JBIPKE010000020">
    <property type="protein sequence ID" value="MFH6985640.1"/>
    <property type="molecule type" value="Genomic_DNA"/>
</dbReference>
<keyword evidence="3" id="KW-1185">Reference proteome</keyword>
<dbReference type="InterPro" id="IPR037401">
    <property type="entry name" value="SnoaL-like"/>
</dbReference>
<proteinExistence type="predicted"/>
<evidence type="ECO:0000313" key="3">
    <source>
        <dbReference type="Proteomes" id="UP001610063"/>
    </source>
</evidence>
<dbReference type="RefSeq" id="WP_395419057.1">
    <property type="nucleotide sequence ID" value="NZ_JBIPKE010000020.1"/>
</dbReference>
<dbReference type="Proteomes" id="UP001610063">
    <property type="component" value="Unassembled WGS sequence"/>
</dbReference>
<reference evidence="2 3" key="1">
    <citation type="journal article" date="2013" name="Int. J. Syst. Evol. Microbiol.">
        <title>Marinoscillum luteum sp. nov., isolated from marine sediment.</title>
        <authorList>
            <person name="Cha I.T."/>
            <person name="Park S.J."/>
            <person name="Kim S.J."/>
            <person name="Kim J.G."/>
            <person name="Jung M.Y."/>
            <person name="Shin K.S."/>
            <person name="Kwon K.K."/>
            <person name="Yang S.H."/>
            <person name="Seo Y.S."/>
            <person name="Rhee S.K."/>
        </authorList>
    </citation>
    <scope>NUCLEOTIDE SEQUENCE [LARGE SCALE GENOMIC DNA]</scope>
    <source>
        <strain evidence="2 3">KCTC 23939</strain>
    </source>
</reference>
<evidence type="ECO:0000313" key="2">
    <source>
        <dbReference type="EMBL" id="MFH6985640.1"/>
    </source>
</evidence>
<dbReference type="Gene3D" id="3.10.450.50">
    <property type="match status" value="1"/>
</dbReference>
<dbReference type="Pfam" id="PF12680">
    <property type="entry name" value="SnoaL_2"/>
    <property type="match status" value="1"/>
</dbReference>
<dbReference type="SUPFAM" id="SSF54427">
    <property type="entry name" value="NTF2-like"/>
    <property type="match status" value="1"/>
</dbReference>
<sequence length="128" mass="14670">MKNAEELFNEYINNIGNPEYLASIFTEDGAIELPYMASMGKGWRTVGKENIQKMLTGLRERSPEFRFLNVKTHIITPNQVFAEYEVDTMMIGKPYKQLYMGRLVAENGKIKLVREGMDLVAVQKVFGN</sequence>
<accession>A0ABW7NET3</accession>
<feature type="domain" description="SnoaL-like" evidence="1">
    <location>
        <begin position="16"/>
        <end position="111"/>
    </location>
</feature>
<dbReference type="InterPro" id="IPR032710">
    <property type="entry name" value="NTF2-like_dom_sf"/>
</dbReference>
<protein>
    <submittedName>
        <fullName evidence="2">Nuclear transport factor 2 family protein</fullName>
    </submittedName>
</protein>
<name>A0ABW7NET3_9BACT</name>
<gene>
    <name evidence="2" type="ORF">ACHKAR_19465</name>
</gene>